<feature type="signal peptide" evidence="3">
    <location>
        <begin position="1"/>
        <end position="25"/>
    </location>
</feature>
<accession>A0A934KMJ3</accession>
<dbReference type="EMBL" id="JAEKNN010000030">
    <property type="protein sequence ID" value="MBJ7609169.1"/>
    <property type="molecule type" value="Genomic_DNA"/>
</dbReference>
<dbReference type="Gene3D" id="3.40.190.10">
    <property type="entry name" value="Periplasmic binding protein-like II"/>
    <property type="match status" value="2"/>
</dbReference>
<dbReference type="PANTHER" id="PTHR43649:SF29">
    <property type="entry name" value="OSMOPROTECTIVE COMPOUNDS-BINDING PROTEIN GGTB"/>
    <property type="match status" value="1"/>
</dbReference>
<keyword evidence="2" id="KW-0813">Transport</keyword>
<organism evidence="4 5">
    <name type="scientific">Candidatus Amunia macphersoniae</name>
    <dbReference type="NCBI Taxonomy" id="3127014"/>
    <lineage>
        <taxon>Bacteria</taxon>
        <taxon>Bacillati</taxon>
        <taxon>Candidatus Dormiibacterota</taxon>
        <taxon>Candidatus Dormibacteria</taxon>
        <taxon>Candidatus Aeolococcales</taxon>
        <taxon>Candidatus Aeolococcaceae</taxon>
        <taxon>Candidatus Amunia</taxon>
    </lineage>
</organism>
<keyword evidence="3" id="KW-0732">Signal</keyword>
<comment type="similarity">
    <text evidence="1">Belongs to the bacterial solute-binding protein 1 family.</text>
</comment>
<dbReference type="AlphaFoldDB" id="A0A934KMJ3"/>
<comment type="caution">
    <text evidence="4">The sequence shown here is derived from an EMBL/GenBank/DDBJ whole genome shotgun (WGS) entry which is preliminary data.</text>
</comment>
<reference evidence="4 5" key="1">
    <citation type="submission" date="2020-10" db="EMBL/GenBank/DDBJ databases">
        <title>Ca. Dormibacterota MAGs.</title>
        <authorList>
            <person name="Montgomery K."/>
        </authorList>
    </citation>
    <scope>NUCLEOTIDE SEQUENCE [LARGE SCALE GENOMIC DNA]</scope>
    <source>
        <strain evidence="4">Mitchell_Peninsula_5</strain>
    </source>
</reference>
<dbReference type="SUPFAM" id="SSF53850">
    <property type="entry name" value="Periplasmic binding protein-like II"/>
    <property type="match status" value="1"/>
</dbReference>
<evidence type="ECO:0000256" key="1">
    <source>
        <dbReference type="ARBA" id="ARBA00008520"/>
    </source>
</evidence>
<protein>
    <submittedName>
        <fullName evidence="4">Extracellular solute-binding protein</fullName>
    </submittedName>
</protein>
<gene>
    <name evidence="4" type="ORF">JF887_07020</name>
</gene>
<dbReference type="Proteomes" id="UP000614410">
    <property type="component" value="Unassembled WGS sequence"/>
</dbReference>
<evidence type="ECO:0000313" key="4">
    <source>
        <dbReference type="EMBL" id="MBJ7609169.1"/>
    </source>
</evidence>
<evidence type="ECO:0000256" key="3">
    <source>
        <dbReference type="SAM" id="SignalP"/>
    </source>
</evidence>
<dbReference type="InterPro" id="IPR050490">
    <property type="entry name" value="Bact_solute-bd_prot1"/>
</dbReference>
<dbReference type="PANTHER" id="PTHR43649">
    <property type="entry name" value="ARABINOSE-BINDING PROTEIN-RELATED"/>
    <property type="match status" value="1"/>
</dbReference>
<dbReference type="PROSITE" id="PS51257">
    <property type="entry name" value="PROKAR_LIPOPROTEIN"/>
    <property type="match status" value="1"/>
</dbReference>
<evidence type="ECO:0000313" key="5">
    <source>
        <dbReference type="Proteomes" id="UP000614410"/>
    </source>
</evidence>
<proteinExistence type="inferred from homology"/>
<name>A0A934KMJ3_9BACT</name>
<sequence length="444" mass="46066">MQTRDQRRALGVLTTAAVLTLSACGSSSTSSSSPAGGGTPQAIGGNVSVWAVWSGTEQKDFQAVLADFNTKTGVTGQFQSKGDQLPTVLGTAIAGGAPPDVAILPQPGLLHDLVKKNALKPIDSVVGDILTSQYAPVWKNLATDSGKTYGVYFKTANKSTVWYNVKSFTDAGITKPPATFDQLLTDMSTLQQSGVTPFAMCGGSGWTLTDWFENVYLRVAGVDKYNQLAAHTIPWTDPTVTTTFQTLSKIFGTDANMVGGKAGAVSTPFPDCVSQAFGSTPKAAMLYEADFVAGVIPTVNSGLAAGTGFNFFPFPSINGSPAAVSAGGDVAVMLKDTPQSEALMKYLASPDAGSIWAHLGGFTSPNKQVNQSVYPDDISRAAAKALVDAGNNAVFDMSDQAPAAFGGTAGSGEWADLQNWVRNTSDIAGTEAKLEADAVAAYGH</sequence>
<feature type="chain" id="PRO_5036933374" evidence="3">
    <location>
        <begin position="26"/>
        <end position="444"/>
    </location>
</feature>
<evidence type="ECO:0000256" key="2">
    <source>
        <dbReference type="ARBA" id="ARBA00022448"/>
    </source>
</evidence>